<protein>
    <recommendedName>
        <fullName evidence="3">SPRY domain-containing protein</fullName>
    </recommendedName>
</protein>
<organism evidence="1 2">
    <name type="scientific">Rotaria magnacalcarata</name>
    <dbReference type="NCBI Taxonomy" id="392030"/>
    <lineage>
        <taxon>Eukaryota</taxon>
        <taxon>Metazoa</taxon>
        <taxon>Spiralia</taxon>
        <taxon>Gnathifera</taxon>
        <taxon>Rotifera</taxon>
        <taxon>Eurotatoria</taxon>
        <taxon>Bdelloidea</taxon>
        <taxon>Philodinida</taxon>
        <taxon>Philodinidae</taxon>
        <taxon>Rotaria</taxon>
    </lineage>
</organism>
<evidence type="ECO:0000313" key="1">
    <source>
        <dbReference type="EMBL" id="CAF4014248.1"/>
    </source>
</evidence>
<dbReference type="Proteomes" id="UP000663842">
    <property type="component" value="Unassembled WGS sequence"/>
</dbReference>
<comment type="caution">
    <text evidence="1">The sequence shown here is derived from an EMBL/GenBank/DDBJ whole genome shotgun (WGS) entry which is preliminary data.</text>
</comment>
<reference evidence="1" key="1">
    <citation type="submission" date="2021-02" db="EMBL/GenBank/DDBJ databases">
        <authorList>
            <person name="Nowell W R."/>
        </authorList>
    </citation>
    <scope>NUCLEOTIDE SEQUENCE</scope>
</reference>
<evidence type="ECO:0008006" key="3">
    <source>
        <dbReference type="Google" id="ProtNLM"/>
    </source>
</evidence>
<evidence type="ECO:0000313" key="2">
    <source>
        <dbReference type="Proteomes" id="UP000663842"/>
    </source>
</evidence>
<name>A0A819PJ32_9BILA</name>
<accession>A0A819PJ32</accession>
<dbReference type="EMBL" id="CAJOBF010002159">
    <property type="protein sequence ID" value="CAF4014248.1"/>
    <property type="molecule type" value="Genomic_DNA"/>
</dbReference>
<dbReference type="AlphaFoldDB" id="A0A819PJ32"/>
<sequence length="327" mass="38018">MSIVYSKSKWGHFTAKLMQSSITYAILIKKTQPLKKKLQRCNLVFYRNDFDLHRAKIDQDLDIFADELNAFQSGSGEQYNSLELMLSDKINTWKLKSIQKIQEDAEEARQQVQTLIALNNGKTTSCVHKITQELKQDRQNHGFDERDLNKWKKKRDELKLNVSKSDLYIDEQQSENDFITNLLAKEKESFERVCGPVSIKENVQLASHNFNIFPISGEFVAEDNIILENSYQSNSSYGWAGHNEVYTNGKCSKKVNGYTSDYSKGDVIELTLDCDHHLIRMTNIRSTKSYEINVDLKGCPFPWMLHLNLFHHQTRIRVNLLRVSRKQ</sequence>
<proteinExistence type="predicted"/>
<gene>
    <name evidence="1" type="ORF">UXM345_LOCUS16962</name>
</gene>